<dbReference type="InterPro" id="IPR000305">
    <property type="entry name" value="GIY-YIG_endonuc"/>
</dbReference>
<dbReference type="RefSeq" id="WP_194108028.1">
    <property type="nucleotide sequence ID" value="NZ_JADFFM010000002.1"/>
</dbReference>
<dbReference type="PANTHER" id="PTHR34477">
    <property type="entry name" value="UPF0213 PROTEIN YHBQ"/>
    <property type="match status" value="1"/>
</dbReference>
<organism evidence="3 4">
    <name type="scientific">Mucilaginibacter boryungensis</name>
    <dbReference type="NCBI Taxonomy" id="768480"/>
    <lineage>
        <taxon>Bacteria</taxon>
        <taxon>Pseudomonadati</taxon>
        <taxon>Bacteroidota</taxon>
        <taxon>Sphingobacteriia</taxon>
        <taxon>Sphingobacteriales</taxon>
        <taxon>Sphingobacteriaceae</taxon>
        <taxon>Mucilaginibacter</taxon>
    </lineage>
</organism>
<dbReference type="InterPro" id="IPR035901">
    <property type="entry name" value="GIY-YIG_endonuc_sf"/>
</dbReference>
<evidence type="ECO:0000313" key="3">
    <source>
        <dbReference type="EMBL" id="MBE9668638.1"/>
    </source>
</evidence>
<keyword evidence="4" id="KW-1185">Reference proteome</keyword>
<protein>
    <submittedName>
        <fullName evidence="3">GIY-YIG nuclease family protein</fullName>
    </submittedName>
</protein>
<dbReference type="EMBL" id="JADFFM010000002">
    <property type="protein sequence ID" value="MBE9668638.1"/>
    <property type="molecule type" value="Genomic_DNA"/>
</dbReference>
<proteinExistence type="inferred from homology"/>
<gene>
    <name evidence="3" type="ORF">IRJ18_19875</name>
</gene>
<evidence type="ECO:0000313" key="4">
    <source>
        <dbReference type="Proteomes" id="UP000632774"/>
    </source>
</evidence>
<dbReference type="Pfam" id="PF01541">
    <property type="entry name" value="GIY-YIG"/>
    <property type="match status" value="1"/>
</dbReference>
<dbReference type="Gene3D" id="3.40.1440.10">
    <property type="entry name" value="GIY-YIG endonuclease"/>
    <property type="match status" value="1"/>
</dbReference>
<dbReference type="PANTHER" id="PTHR34477:SF1">
    <property type="entry name" value="UPF0213 PROTEIN YHBQ"/>
    <property type="match status" value="1"/>
</dbReference>
<name>A0ABR9XNQ6_9SPHI</name>
<dbReference type="PROSITE" id="PS50164">
    <property type="entry name" value="GIY_YIG"/>
    <property type="match status" value="1"/>
</dbReference>
<dbReference type="CDD" id="cd10449">
    <property type="entry name" value="GIY-YIG_SLX1_like"/>
    <property type="match status" value="1"/>
</dbReference>
<evidence type="ECO:0000259" key="2">
    <source>
        <dbReference type="PROSITE" id="PS50164"/>
    </source>
</evidence>
<comment type="similarity">
    <text evidence="1">Belongs to the UPF0213 family.</text>
</comment>
<sequence length="82" mass="9646">MMYFVYILYSISKNKYYVGSCEDIAKRLAKHNTNHAGFTGKTGDWTVKHTEQYTNKADALKREKQIKAWKSRVMIEKLINKI</sequence>
<evidence type="ECO:0000256" key="1">
    <source>
        <dbReference type="ARBA" id="ARBA00007435"/>
    </source>
</evidence>
<dbReference type="InterPro" id="IPR050190">
    <property type="entry name" value="UPF0213_domain"/>
</dbReference>
<dbReference type="Proteomes" id="UP000632774">
    <property type="component" value="Unassembled WGS sequence"/>
</dbReference>
<comment type="caution">
    <text evidence="3">The sequence shown here is derived from an EMBL/GenBank/DDBJ whole genome shotgun (WGS) entry which is preliminary data.</text>
</comment>
<reference evidence="3 4" key="1">
    <citation type="submission" date="2020-10" db="EMBL/GenBank/DDBJ databases">
        <title>Mucilaginibacter mali sp. nov., isolated from rhizosphere soil of apple orchard.</title>
        <authorList>
            <person name="Lee J.-S."/>
            <person name="Kim H.S."/>
            <person name="Kim J.-S."/>
        </authorList>
    </citation>
    <scope>NUCLEOTIDE SEQUENCE [LARGE SCALE GENOMIC DNA]</scope>
    <source>
        <strain evidence="3 4">KCTC 23157</strain>
    </source>
</reference>
<dbReference type="SUPFAM" id="SSF82771">
    <property type="entry name" value="GIY-YIG endonuclease"/>
    <property type="match status" value="1"/>
</dbReference>
<accession>A0ABR9XNQ6</accession>
<feature type="domain" description="GIY-YIG" evidence="2">
    <location>
        <begin position="1"/>
        <end position="81"/>
    </location>
</feature>